<comment type="caution">
    <text evidence="2">The sequence shown here is derived from an EMBL/GenBank/DDBJ whole genome shotgun (WGS) entry which is preliminary data.</text>
</comment>
<organism evidence="2 3">
    <name type="scientific">Nelumbo nucifera</name>
    <name type="common">Sacred lotus</name>
    <dbReference type="NCBI Taxonomy" id="4432"/>
    <lineage>
        <taxon>Eukaryota</taxon>
        <taxon>Viridiplantae</taxon>
        <taxon>Streptophyta</taxon>
        <taxon>Embryophyta</taxon>
        <taxon>Tracheophyta</taxon>
        <taxon>Spermatophyta</taxon>
        <taxon>Magnoliopsida</taxon>
        <taxon>Proteales</taxon>
        <taxon>Nelumbonaceae</taxon>
        <taxon>Nelumbo</taxon>
    </lineage>
</organism>
<dbReference type="EMBL" id="DUZY01000006">
    <property type="protein sequence ID" value="DAD43991.1"/>
    <property type="molecule type" value="Genomic_DNA"/>
</dbReference>
<protein>
    <submittedName>
        <fullName evidence="2">Uncharacterized protein</fullName>
    </submittedName>
</protein>
<feature type="region of interest" description="Disordered" evidence="1">
    <location>
        <begin position="49"/>
        <end position="85"/>
    </location>
</feature>
<evidence type="ECO:0000313" key="2">
    <source>
        <dbReference type="EMBL" id="DAD43991.1"/>
    </source>
</evidence>
<keyword evidence="3" id="KW-1185">Reference proteome</keyword>
<dbReference type="AlphaFoldDB" id="A0A822ZK68"/>
<evidence type="ECO:0000313" key="3">
    <source>
        <dbReference type="Proteomes" id="UP000607653"/>
    </source>
</evidence>
<sequence>MAAPVIVVEHRSPAIAQAQRHLLRRCSSSSNPQPSNITGLVLQPTTAIGNPSQSYRWEPTQSHTHTWPTAGNPRSHTLALGPPPGIHACCRQSPASFLKVI</sequence>
<reference evidence="2 3" key="1">
    <citation type="journal article" date="2020" name="Mol. Biol. Evol.">
        <title>Distinct Expression and Methylation Patterns for Genes with Different Fates following a Single Whole-Genome Duplication in Flowering Plants.</title>
        <authorList>
            <person name="Shi T."/>
            <person name="Rahmani R.S."/>
            <person name="Gugger P.F."/>
            <person name="Wang M."/>
            <person name="Li H."/>
            <person name="Zhang Y."/>
            <person name="Li Z."/>
            <person name="Wang Q."/>
            <person name="Van de Peer Y."/>
            <person name="Marchal K."/>
            <person name="Chen J."/>
        </authorList>
    </citation>
    <scope>NUCLEOTIDE SEQUENCE [LARGE SCALE GENOMIC DNA]</scope>
    <source>
        <tissue evidence="2">Leaf</tissue>
    </source>
</reference>
<feature type="compositionally biased region" description="Polar residues" evidence="1">
    <location>
        <begin position="49"/>
        <end position="75"/>
    </location>
</feature>
<gene>
    <name evidence="2" type="ORF">HUJ06_002221</name>
</gene>
<dbReference type="Proteomes" id="UP000607653">
    <property type="component" value="Unassembled WGS sequence"/>
</dbReference>
<accession>A0A822ZK68</accession>
<proteinExistence type="predicted"/>
<name>A0A822ZK68_NELNU</name>
<evidence type="ECO:0000256" key="1">
    <source>
        <dbReference type="SAM" id="MobiDB-lite"/>
    </source>
</evidence>